<evidence type="ECO:0000313" key="3">
    <source>
        <dbReference type="Proteomes" id="UP001642540"/>
    </source>
</evidence>
<keyword evidence="3" id="KW-1185">Reference proteome</keyword>
<dbReference type="Proteomes" id="UP001642540">
    <property type="component" value="Unassembled WGS sequence"/>
</dbReference>
<sequence>MFKALNKLVGGGDFNEIQLQPSAEPICATEPRFCLPNSVTLRLREKFFSLSGDDFKISCATTGTPYFQCQGKLFSLREKKVIRDNAGVPVANFKEQLISFTDKFNVYAGDSSDKNICKCSASFTFVRAKLTSVFEDVMTGKSRRLILKGDWRDKRCVIYWGEPKQGGVPIAKIFRPLSVRSHLLETDGYLLEIAPGVDIALMVIMCIALDEHARD</sequence>
<dbReference type="InterPro" id="IPR007612">
    <property type="entry name" value="LOR"/>
</dbReference>
<dbReference type="Pfam" id="PF04525">
    <property type="entry name" value="LOR"/>
    <property type="match status" value="1"/>
</dbReference>
<dbReference type="InterPro" id="IPR025659">
    <property type="entry name" value="Tubby-like_C"/>
</dbReference>
<organism evidence="2 3">
    <name type="scientific">Orchesella dallaii</name>
    <dbReference type="NCBI Taxonomy" id="48710"/>
    <lineage>
        <taxon>Eukaryota</taxon>
        <taxon>Metazoa</taxon>
        <taxon>Ecdysozoa</taxon>
        <taxon>Arthropoda</taxon>
        <taxon>Hexapoda</taxon>
        <taxon>Collembola</taxon>
        <taxon>Entomobryomorpha</taxon>
        <taxon>Entomobryoidea</taxon>
        <taxon>Orchesellidae</taxon>
        <taxon>Orchesellinae</taxon>
        <taxon>Orchesella</taxon>
    </lineage>
</organism>
<evidence type="ECO:0000256" key="1">
    <source>
        <dbReference type="ARBA" id="ARBA00005437"/>
    </source>
</evidence>
<dbReference type="PANTHER" id="PTHR31087:SF161">
    <property type="entry name" value="TUBBY C 2 FAMILY PROTEIN"/>
    <property type="match status" value="1"/>
</dbReference>
<reference evidence="2 3" key="1">
    <citation type="submission" date="2024-08" db="EMBL/GenBank/DDBJ databases">
        <authorList>
            <person name="Cucini C."/>
            <person name="Frati F."/>
        </authorList>
    </citation>
    <scope>NUCLEOTIDE SEQUENCE [LARGE SCALE GENOMIC DNA]</scope>
</reference>
<dbReference type="SUPFAM" id="SSF54518">
    <property type="entry name" value="Tubby C-terminal domain-like"/>
    <property type="match status" value="1"/>
</dbReference>
<gene>
    <name evidence="2" type="ORF">ODALV1_LOCUS28592</name>
</gene>
<evidence type="ECO:0000313" key="2">
    <source>
        <dbReference type="EMBL" id="CAL8141147.1"/>
    </source>
</evidence>
<evidence type="ECO:0008006" key="4">
    <source>
        <dbReference type="Google" id="ProtNLM"/>
    </source>
</evidence>
<dbReference type="EMBL" id="CAXLJM020000146">
    <property type="protein sequence ID" value="CAL8141147.1"/>
    <property type="molecule type" value="Genomic_DNA"/>
</dbReference>
<comment type="caution">
    <text evidence="2">The sequence shown here is derived from an EMBL/GenBank/DDBJ whole genome shotgun (WGS) entry which is preliminary data.</text>
</comment>
<comment type="similarity">
    <text evidence="1">Belongs to the LOR family.</text>
</comment>
<proteinExistence type="inferred from homology"/>
<dbReference type="PANTHER" id="PTHR31087">
    <property type="match status" value="1"/>
</dbReference>
<dbReference type="Gene3D" id="2.40.160.200">
    <property type="entry name" value="LURP1-related"/>
    <property type="match status" value="1"/>
</dbReference>
<protein>
    <recommendedName>
        <fullName evidence="4">Protein LURP-one-related 15</fullName>
    </recommendedName>
</protein>
<dbReference type="InterPro" id="IPR038595">
    <property type="entry name" value="LOR_sf"/>
</dbReference>
<accession>A0ABP1S1J4</accession>
<name>A0ABP1S1J4_9HEXA</name>